<dbReference type="PROSITE" id="PS50089">
    <property type="entry name" value="ZF_RING_2"/>
    <property type="match status" value="1"/>
</dbReference>
<dbReference type="EMBL" id="CAJNOM010001397">
    <property type="protein sequence ID" value="CAF1606289.1"/>
    <property type="molecule type" value="Genomic_DNA"/>
</dbReference>
<keyword evidence="8" id="KW-1185">Reference proteome</keyword>
<dbReference type="InterPro" id="IPR001841">
    <property type="entry name" value="Znf_RING"/>
</dbReference>
<dbReference type="InterPro" id="IPR027417">
    <property type="entry name" value="P-loop_NTPase"/>
</dbReference>
<dbReference type="OrthoDB" id="1925699at2759"/>
<evidence type="ECO:0000256" key="2">
    <source>
        <dbReference type="ARBA" id="ARBA00022771"/>
    </source>
</evidence>
<sequence>MAFAAKQITTRILFLGSNRVDTSKLISILFTKNVNVLPLPQPAQISEESTACFTTYYNCPNYAFTDSTGFENNRVDEENILSMLKIIMKKSMIGYNKIYLCFKYEDNSNDIRNYIEPLISTFGENILKYCTIIFTHCYNQTMVKEKYIELNEHDAYITITENEMENNLMNRRQHLLNNLNRDIKNSNKNYYLPKPEGFIEWLYAIYNMLKLGHTSPVELCLEEIQKLSTTVTDLMMNQSFINYYGECAICRCDMWNTDSIFTKCHHIFHEVCLNQWLNGPGNDCPIAR</sequence>
<dbReference type="Pfam" id="PF13639">
    <property type="entry name" value="zf-RING_2"/>
    <property type="match status" value="1"/>
</dbReference>
<dbReference type="GO" id="GO:0061630">
    <property type="term" value="F:ubiquitin protein ligase activity"/>
    <property type="evidence" value="ECO:0007669"/>
    <property type="project" value="TreeGrafter"/>
</dbReference>
<dbReference type="GO" id="GO:0008270">
    <property type="term" value="F:zinc ion binding"/>
    <property type="evidence" value="ECO:0007669"/>
    <property type="project" value="UniProtKB-KW"/>
</dbReference>
<dbReference type="EMBL" id="CAJNOI010001053">
    <property type="protein sequence ID" value="CAF1377483.1"/>
    <property type="molecule type" value="Genomic_DNA"/>
</dbReference>
<dbReference type="CDD" id="cd16448">
    <property type="entry name" value="RING-H2"/>
    <property type="match status" value="1"/>
</dbReference>
<organism evidence="6 9">
    <name type="scientific">Adineta steineri</name>
    <dbReference type="NCBI Taxonomy" id="433720"/>
    <lineage>
        <taxon>Eukaryota</taxon>
        <taxon>Metazoa</taxon>
        <taxon>Spiralia</taxon>
        <taxon>Gnathifera</taxon>
        <taxon>Rotifera</taxon>
        <taxon>Eurotatoria</taxon>
        <taxon>Bdelloidea</taxon>
        <taxon>Adinetida</taxon>
        <taxon>Adinetidae</taxon>
        <taxon>Adineta</taxon>
    </lineage>
</organism>
<evidence type="ECO:0000313" key="8">
    <source>
        <dbReference type="Proteomes" id="UP000663832"/>
    </source>
</evidence>
<gene>
    <name evidence="6" type="ORF">BJG266_LOCUS36378</name>
    <name evidence="7" type="ORF">QVE165_LOCUS53375</name>
</gene>
<dbReference type="PANTHER" id="PTHR45969:SF69">
    <property type="entry name" value="FINGER DOMAIN PROTEIN, PUTATIVE (AFU_ORTHOLOGUE AFUA_3G12190)-RELATED"/>
    <property type="match status" value="1"/>
</dbReference>
<evidence type="ECO:0000313" key="7">
    <source>
        <dbReference type="EMBL" id="CAF1606289.1"/>
    </source>
</evidence>
<dbReference type="Proteomes" id="UP000663832">
    <property type="component" value="Unassembled WGS sequence"/>
</dbReference>
<dbReference type="SUPFAM" id="SSF57850">
    <property type="entry name" value="RING/U-box"/>
    <property type="match status" value="1"/>
</dbReference>
<evidence type="ECO:0000256" key="3">
    <source>
        <dbReference type="ARBA" id="ARBA00022833"/>
    </source>
</evidence>
<dbReference type="Gene3D" id="3.30.40.10">
    <property type="entry name" value="Zinc/RING finger domain, C3HC4 (zinc finger)"/>
    <property type="match status" value="1"/>
</dbReference>
<reference evidence="6" key="1">
    <citation type="submission" date="2021-02" db="EMBL/GenBank/DDBJ databases">
        <authorList>
            <person name="Nowell W R."/>
        </authorList>
    </citation>
    <scope>NUCLEOTIDE SEQUENCE</scope>
</reference>
<dbReference type="SMART" id="SM00184">
    <property type="entry name" value="RING"/>
    <property type="match status" value="1"/>
</dbReference>
<dbReference type="PANTHER" id="PTHR45969">
    <property type="entry name" value="RING ZINC FINGER PROTEIN-RELATED"/>
    <property type="match status" value="1"/>
</dbReference>
<proteinExistence type="predicted"/>
<evidence type="ECO:0000259" key="5">
    <source>
        <dbReference type="PROSITE" id="PS50089"/>
    </source>
</evidence>
<evidence type="ECO:0000313" key="9">
    <source>
        <dbReference type="Proteomes" id="UP000663877"/>
    </source>
</evidence>
<keyword evidence="1" id="KW-0479">Metal-binding</keyword>
<feature type="domain" description="RING-type" evidence="5">
    <location>
        <begin position="247"/>
        <end position="288"/>
    </location>
</feature>
<evidence type="ECO:0000313" key="6">
    <source>
        <dbReference type="EMBL" id="CAF1377483.1"/>
    </source>
</evidence>
<dbReference type="AlphaFoldDB" id="A0A815J4K2"/>
<name>A0A815J4K2_9BILA</name>
<keyword evidence="3" id="KW-0862">Zinc</keyword>
<dbReference type="InterPro" id="IPR013083">
    <property type="entry name" value="Znf_RING/FYVE/PHD"/>
</dbReference>
<protein>
    <recommendedName>
        <fullName evidence="5">RING-type domain-containing protein</fullName>
    </recommendedName>
</protein>
<evidence type="ECO:0000256" key="1">
    <source>
        <dbReference type="ARBA" id="ARBA00022723"/>
    </source>
</evidence>
<keyword evidence="2 4" id="KW-0863">Zinc-finger</keyword>
<dbReference type="Gene3D" id="3.40.50.300">
    <property type="entry name" value="P-loop containing nucleotide triphosphate hydrolases"/>
    <property type="match status" value="1"/>
</dbReference>
<accession>A0A815J4K2</accession>
<comment type="caution">
    <text evidence="6">The sequence shown here is derived from an EMBL/GenBank/DDBJ whole genome shotgun (WGS) entry which is preliminary data.</text>
</comment>
<dbReference type="GO" id="GO:0016567">
    <property type="term" value="P:protein ubiquitination"/>
    <property type="evidence" value="ECO:0007669"/>
    <property type="project" value="TreeGrafter"/>
</dbReference>
<evidence type="ECO:0000256" key="4">
    <source>
        <dbReference type="PROSITE-ProRule" id="PRU00175"/>
    </source>
</evidence>
<dbReference type="Proteomes" id="UP000663877">
    <property type="component" value="Unassembled WGS sequence"/>
</dbReference>